<dbReference type="Gene3D" id="3.30.70.270">
    <property type="match status" value="1"/>
</dbReference>
<dbReference type="FunFam" id="3.30.70.270:FF:000001">
    <property type="entry name" value="Diguanylate cyclase domain protein"/>
    <property type="match status" value="1"/>
</dbReference>
<dbReference type="NCBIfam" id="TIGR00254">
    <property type="entry name" value="GGDEF"/>
    <property type="match status" value="1"/>
</dbReference>
<sequence>MTPQERSIHRVTTTIAGIIALLLSVLIPAGYFSVSYQYMVGSLDSQAEINAHAVNSMVTANPTMWYFEQIRLAELLERRSSTEISEGRRILDRQGAIVAEHVDSLAPPIVVRSHDIYDAGVPVAKIEISRSLRPLLLETAGVAFGALLCGGLVFVVLRTLPLRAVRRAHRSLKESENKFRSIYDSMKEGLALYRVVTGPDERAISFSVIEVNPACESILGQKRQDVIGSDGAELFNGAILENLPEAVRIMGSGEQYTFELEQPETKRCFNVSLFSPQEGLFATLLEDVTERKKYEEQIQRLAYFDSLTGLPNRSLLLDRLEQALARAARESGKVAVLFLDLDNFKDINDTQGHASGDLLLMAVARRLRSCIRTSDTLARLGGDEFVVLLPSIGEELNVAHVAQNLLDCIEPPFAIHGRDVYSSASIGIALYPEDGRDVETLLRSADMAMYAAKDCGRNAFNFFSQEMNRKAHDRMELETELRHALERKDFRLEFQPIMGAGGDEIVAVEALVRWQHQRLGRIMPDAFIPLAEDSGLIVPLGEWVLRSACQKMKAWRDAGLPLLRVAVNVSARQFSQSSFINTVSSILDETGVDPRYLELELTETTLMVNAEATVNTLFRLKALELSIVVDDFGAGYSSLGYLKNFPIDRLKIDRSFVRDLCNNSNDRAIVEAIIAVASRMRLEVIAEGVETGEQLAFLQGQGCKEFQGYHFHRPMPEEQLLALLREAPDNAAVA</sequence>
<dbReference type="PROSITE" id="PS50883">
    <property type="entry name" value="EAL"/>
    <property type="match status" value="1"/>
</dbReference>
<keyword evidence="2" id="KW-0472">Membrane</keyword>
<dbReference type="Gene3D" id="3.20.20.450">
    <property type="entry name" value="EAL domain"/>
    <property type="match status" value="1"/>
</dbReference>
<evidence type="ECO:0000256" key="1">
    <source>
        <dbReference type="ARBA" id="ARBA00051114"/>
    </source>
</evidence>
<dbReference type="Pfam" id="PF00990">
    <property type="entry name" value="GGDEF"/>
    <property type="match status" value="1"/>
</dbReference>
<dbReference type="InterPro" id="IPR035965">
    <property type="entry name" value="PAS-like_dom_sf"/>
</dbReference>
<dbReference type="AlphaFoldDB" id="A0A562W839"/>
<dbReference type="GO" id="GO:0071732">
    <property type="term" value="P:cellular response to nitric oxide"/>
    <property type="evidence" value="ECO:0007669"/>
    <property type="project" value="UniProtKB-ARBA"/>
</dbReference>
<dbReference type="InterPro" id="IPR035919">
    <property type="entry name" value="EAL_sf"/>
</dbReference>
<dbReference type="FunFam" id="3.20.20.450:FF:000001">
    <property type="entry name" value="Cyclic di-GMP phosphodiesterase yahA"/>
    <property type="match status" value="1"/>
</dbReference>
<name>A0A562W839_9BACT</name>
<dbReference type="PANTHER" id="PTHR44757">
    <property type="entry name" value="DIGUANYLATE CYCLASE DGCP"/>
    <property type="match status" value="1"/>
</dbReference>
<dbReference type="EMBL" id="VLLN01000005">
    <property type="protein sequence ID" value="TWJ26449.1"/>
    <property type="molecule type" value="Genomic_DNA"/>
</dbReference>
<feature type="transmembrane region" description="Helical" evidence="2">
    <location>
        <begin position="12"/>
        <end position="34"/>
    </location>
</feature>
<dbReference type="Proteomes" id="UP000319449">
    <property type="component" value="Unassembled WGS sequence"/>
</dbReference>
<comment type="caution">
    <text evidence="5">The sequence shown here is derived from an EMBL/GenBank/DDBJ whole genome shotgun (WGS) entry which is preliminary data.</text>
</comment>
<gene>
    <name evidence="5" type="ORF">JN12_01155</name>
</gene>
<dbReference type="SMART" id="SM00267">
    <property type="entry name" value="GGDEF"/>
    <property type="match status" value="1"/>
</dbReference>
<dbReference type="SUPFAM" id="SSF55785">
    <property type="entry name" value="PYP-like sensor domain (PAS domain)"/>
    <property type="match status" value="1"/>
</dbReference>
<evidence type="ECO:0000256" key="2">
    <source>
        <dbReference type="SAM" id="Phobius"/>
    </source>
</evidence>
<dbReference type="SMART" id="SM00052">
    <property type="entry name" value="EAL"/>
    <property type="match status" value="1"/>
</dbReference>
<dbReference type="InterPro" id="IPR000160">
    <property type="entry name" value="GGDEF_dom"/>
</dbReference>
<dbReference type="InterPro" id="IPR029787">
    <property type="entry name" value="Nucleotide_cyclase"/>
</dbReference>
<dbReference type="CDD" id="cd01949">
    <property type="entry name" value="GGDEF"/>
    <property type="match status" value="1"/>
</dbReference>
<evidence type="ECO:0000313" key="5">
    <source>
        <dbReference type="EMBL" id="TWJ26449.1"/>
    </source>
</evidence>
<dbReference type="SUPFAM" id="SSF55073">
    <property type="entry name" value="Nucleotide cyclase"/>
    <property type="match status" value="1"/>
</dbReference>
<dbReference type="InterPro" id="IPR001633">
    <property type="entry name" value="EAL_dom"/>
</dbReference>
<feature type="domain" description="EAL" evidence="3">
    <location>
        <begin position="474"/>
        <end position="728"/>
    </location>
</feature>
<dbReference type="InterPro" id="IPR052155">
    <property type="entry name" value="Biofilm_reg_signaling"/>
</dbReference>
<dbReference type="PROSITE" id="PS50887">
    <property type="entry name" value="GGDEF"/>
    <property type="match status" value="1"/>
</dbReference>
<organism evidence="5 6">
    <name type="scientific">Geobacter argillaceus</name>
    <dbReference type="NCBI Taxonomy" id="345631"/>
    <lineage>
        <taxon>Bacteria</taxon>
        <taxon>Pseudomonadati</taxon>
        <taxon>Thermodesulfobacteriota</taxon>
        <taxon>Desulfuromonadia</taxon>
        <taxon>Geobacterales</taxon>
        <taxon>Geobacteraceae</taxon>
        <taxon>Geobacter</taxon>
    </lineage>
</organism>
<dbReference type="Gene3D" id="3.30.450.20">
    <property type="entry name" value="PAS domain"/>
    <property type="match status" value="1"/>
</dbReference>
<evidence type="ECO:0000259" key="4">
    <source>
        <dbReference type="PROSITE" id="PS50887"/>
    </source>
</evidence>
<comment type="catalytic activity">
    <reaction evidence="1">
        <text>3',3'-c-di-GMP + H2O = 5'-phosphoguanylyl(3'-&gt;5')guanosine + H(+)</text>
        <dbReference type="Rhea" id="RHEA:24902"/>
        <dbReference type="ChEBI" id="CHEBI:15377"/>
        <dbReference type="ChEBI" id="CHEBI:15378"/>
        <dbReference type="ChEBI" id="CHEBI:58754"/>
        <dbReference type="ChEBI" id="CHEBI:58805"/>
        <dbReference type="EC" id="3.1.4.52"/>
    </reaction>
    <physiologicalReaction direction="left-to-right" evidence="1">
        <dbReference type="Rhea" id="RHEA:24903"/>
    </physiologicalReaction>
</comment>
<dbReference type="GO" id="GO:0071111">
    <property type="term" value="F:cyclic-guanylate-specific phosphodiesterase activity"/>
    <property type="evidence" value="ECO:0007669"/>
    <property type="project" value="UniProtKB-EC"/>
</dbReference>
<feature type="domain" description="GGDEF" evidence="4">
    <location>
        <begin position="332"/>
        <end position="465"/>
    </location>
</feature>
<evidence type="ECO:0000313" key="6">
    <source>
        <dbReference type="Proteomes" id="UP000319449"/>
    </source>
</evidence>
<accession>A0A562W839</accession>
<keyword evidence="6" id="KW-1185">Reference proteome</keyword>
<dbReference type="OrthoDB" id="9777298at2"/>
<dbReference type="SUPFAM" id="SSF141868">
    <property type="entry name" value="EAL domain-like"/>
    <property type="match status" value="1"/>
</dbReference>
<feature type="transmembrane region" description="Helical" evidence="2">
    <location>
        <begin position="140"/>
        <end position="160"/>
    </location>
</feature>
<dbReference type="PANTHER" id="PTHR44757:SF2">
    <property type="entry name" value="BIOFILM ARCHITECTURE MAINTENANCE PROTEIN MBAA"/>
    <property type="match status" value="1"/>
</dbReference>
<protein>
    <submittedName>
        <fullName evidence="5">Diguanylate cyclase/phosphodiesterase</fullName>
    </submittedName>
</protein>
<dbReference type="CDD" id="cd01948">
    <property type="entry name" value="EAL"/>
    <property type="match status" value="1"/>
</dbReference>
<reference evidence="5 6" key="1">
    <citation type="submission" date="2019-07" db="EMBL/GenBank/DDBJ databases">
        <title>Genomic Encyclopedia of Archaeal and Bacterial Type Strains, Phase II (KMG-II): from individual species to whole genera.</title>
        <authorList>
            <person name="Goeker M."/>
        </authorList>
    </citation>
    <scope>NUCLEOTIDE SEQUENCE [LARGE SCALE GENOMIC DNA]</scope>
    <source>
        <strain evidence="5 6">ATCC BAA-1139</strain>
    </source>
</reference>
<dbReference type="InterPro" id="IPR043128">
    <property type="entry name" value="Rev_trsase/Diguanyl_cyclase"/>
</dbReference>
<evidence type="ECO:0000259" key="3">
    <source>
        <dbReference type="PROSITE" id="PS50883"/>
    </source>
</evidence>
<dbReference type="RefSeq" id="WP_145019578.1">
    <property type="nucleotide sequence ID" value="NZ_VLLN01000005.1"/>
</dbReference>
<keyword evidence="2" id="KW-0812">Transmembrane</keyword>
<dbReference type="Pfam" id="PF00563">
    <property type="entry name" value="EAL"/>
    <property type="match status" value="1"/>
</dbReference>
<proteinExistence type="predicted"/>
<keyword evidence="2" id="KW-1133">Transmembrane helix</keyword>